<feature type="region of interest" description="Disordered" evidence="1">
    <location>
        <begin position="1"/>
        <end position="56"/>
    </location>
</feature>
<accession>A0A7I8KNV5</accession>
<name>A0A7I8KNV5_SPIIN</name>
<evidence type="ECO:0000256" key="1">
    <source>
        <dbReference type="SAM" id="MobiDB-lite"/>
    </source>
</evidence>
<dbReference type="Proteomes" id="UP000663760">
    <property type="component" value="Chromosome 7"/>
</dbReference>
<reference evidence="2" key="1">
    <citation type="submission" date="2020-02" db="EMBL/GenBank/DDBJ databases">
        <authorList>
            <person name="Scholz U."/>
            <person name="Mascher M."/>
            <person name="Fiebig A."/>
        </authorList>
    </citation>
    <scope>NUCLEOTIDE SEQUENCE</scope>
</reference>
<organism evidence="2 3">
    <name type="scientific">Spirodela intermedia</name>
    <name type="common">Intermediate duckweed</name>
    <dbReference type="NCBI Taxonomy" id="51605"/>
    <lineage>
        <taxon>Eukaryota</taxon>
        <taxon>Viridiplantae</taxon>
        <taxon>Streptophyta</taxon>
        <taxon>Embryophyta</taxon>
        <taxon>Tracheophyta</taxon>
        <taxon>Spermatophyta</taxon>
        <taxon>Magnoliopsida</taxon>
        <taxon>Liliopsida</taxon>
        <taxon>Araceae</taxon>
        <taxon>Lemnoideae</taxon>
        <taxon>Spirodela</taxon>
    </lineage>
</organism>
<evidence type="ECO:0000313" key="3">
    <source>
        <dbReference type="Proteomes" id="UP000663760"/>
    </source>
</evidence>
<gene>
    <name evidence="2" type="ORF">SI8410_07009646</name>
</gene>
<sequence length="56" mass="5978">MTMLQVRASGATRPWRGPPTASGRAPPPPRAGRRPSPRRRSARCCSRGPPTAGGER</sequence>
<keyword evidence="3" id="KW-1185">Reference proteome</keyword>
<dbReference type="AlphaFoldDB" id="A0A7I8KNV5"/>
<feature type="compositionally biased region" description="Basic residues" evidence="1">
    <location>
        <begin position="31"/>
        <end position="42"/>
    </location>
</feature>
<dbReference type="EMBL" id="LR746270">
    <property type="protein sequence ID" value="CAA7398976.1"/>
    <property type="molecule type" value="Genomic_DNA"/>
</dbReference>
<protein>
    <submittedName>
        <fullName evidence="2">Uncharacterized protein</fullName>
    </submittedName>
</protein>
<evidence type="ECO:0000313" key="2">
    <source>
        <dbReference type="EMBL" id="CAA7398976.1"/>
    </source>
</evidence>
<proteinExistence type="predicted"/>